<proteinExistence type="inferred from homology"/>
<keyword evidence="3 10" id="KW-0055">Arginine biosynthesis</keyword>
<dbReference type="Gene3D" id="3.60.70.12">
    <property type="entry name" value="L-amino peptidase D-ALA esterase/amidase"/>
    <property type="match status" value="1"/>
</dbReference>
<evidence type="ECO:0000313" key="11">
    <source>
        <dbReference type="EMBL" id="QEA43826.1"/>
    </source>
</evidence>
<comment type="catalytic activity">
    <reaction evidence="10">
        <text>L-glutamate + acetyl-CoA = N-acetyl-L-glutamate + CoA + H(+)</text>
        <dbReference type="Rhea" id="RHEA:24292"/>
        <dbReference type="ChEBI" id="CHEBI:15378"/>
        <dbReference type="ChEBI" id="CHEBI:29985"/>
        <dbReference type="ChEBI" id="CHEBI:44337"/>
        <dbReference type="ChEBI" id="CHEBI:57287"/>
        <dbReference type="ChEBI" id="CHEBI:57288"/>
        <dbReference type="EC" id="2.3.1.1"/>
    </reaction>
</comment>
<feature type="binding site" evidence="10">
    <location>
        <position position="278"/>
    </location>
    <ligand>
        <name>substrate</name>
    </ligand>
</feature>
<evidence type="ECO:0000256" key="1">
    <source>
        <dbReference type="ARBA" id="ARBA00006774"/>
    </source>
</evidence>
<dbReference type="NCBIfam" id="NF003802">
    <property type="entry name" value="PRK05388.1"/>
    <property type="match status" value="1"/>
</dbReference>
<comment type="catalytic activity">
    <reaction evidence="9 10">
        <text>N(2)-acetyl-L-ornithine + L-glutamate = N-acetyl-L-glutamate + L-ornithine</text>
        <dbReference type="Rhea" id="RHEA:15349"/>
        <dbReference type="ChEBI" id="CHEBI:29985"/>
        <dbReference type="ChEBI" id="CHEBI:44337"/>
        <dbReference type="ChEBI" id="CHEBI:46911"/>
        <dbReference type="ChEBI" id="CHEBI:57805"/>
        <dbReference type="EC" id="2.3.1.35"/>
    </reaction>
</comment>
<dbReference type="GO" id="GO:0005737">
    <property type="term" value="C:cytoplasm"/>
    <property type="evidence" value="ECO:0007669"/>
    <property type="project" value="UniProtKB-SubCell"/>
</dbReference>
<keyword evidence="5 10" id="KW-0808">Transferase</keyword>
<dbReference type="EMBL" id="CP042387">
    <property type="protein sequence ID" value="QEA43826.1"/>
    <property type="molecule type" value="Genomic_DNA"/>
</dbReference>
<feature type="site" description="Involved in the stabilization of negative charge on the oxyanion by the formation of the oxyanion hole" evidence="10">
    <location>
        <position position="122"/>
    </location>
</feature>
<feature type="binding site" evidence="10">
    <location>
        <position position="405"/>
    </location>
    <ligand>
        <name>substrate</name>
    </ligand>
</feature>
<comment type="pathway">
    <text evidence="10">Amino-acid biosynthesis; L-arginine biosynthesis; N(2)-acetyl-L-ornithine from L-glutamate: step 1/4.</text>
</comment>
<evidence type="ECO:0000256" key="6">
    <source>
        <dbReference type="ARBA" id="ARBA00022813"/>
    </source>
</evidence>
<dbReference type="SUPFAM" id="SSF56266">
    <property type="entry name" value="DmpA/ArgJ-like"/>
    <property type="match status" value="1"/>
</dbReference>
<protein>
    <recommendedName>
        <fullName evidence="10">Arginine biosynthesis bifunctional protein ArgJ</fullName>
    </recommendedName>
    <domain>
        <recommendedName>
            <fullName evidence="10">Glutamate N-acetyltransferase</fullName>
            <ecNumber evidence="10">2.3.1.35</ecNumber>
        </recommendedName>
        <alternativeName>
            <fullName evidence="10">Ornithine acetyltransferase</fullName>
            <shortName evidence="10">OATase</shortName>
        </alternativeName>
        <alternativeName>
            <fullName evidence="10">Ornithine transacetylase</fullName>
        </alternativeName>
    </domain>
    <domain>
        <recommendedName>
            <fullName evidence="10">Amino-acid acetyltransferase</fullName>
            <ecNumber evidence="10">2.3.1.1</ecNumber>
        </recommendedName>
        <alternativeName>
            <fullName evidence="10">N-acetylglutamate synthase</fullName>
            <shortName evidence="10">AGSase</shortName>
        </alternativeName>
    </domain>
    <component>
        <recommendedName>
            <fullName evidence="10">Arginine biosynthesis bifunctional protein ArgJ alpha chain</fullName>
        </recommendedName>
    </component>
    <component>
        <recommendedName>
            <fullName evidence="10">Arginine biosynthesis bifunctional protein ArgJ beta chain</fullName>
        </recommendedName>
    </component>
</protein>
<evidence type="ECO:0000256" key="8">
    <source>
        <dbReference type="ARBA" id="ARBA00023315"/>
    </source>
</evidence>
<evidence type="ECO:0000256" key="10">
    <source>
        <dbReference type="HAMAP-Rule" id="MF_01106"/>
    </source>
</evidence>
<dbReference type="GO" id="GO:0004358">
    <property type="term" value="F:L-glutamate N-acetyltransferase activity, acting on acetyl-L-ornithine as donor"/>
    <property type="evidence" value="ECO:0007669"/>
    <property type="project" value="UniProtKB-UniRule"/>
</dbReference>
<dbReference type="HAMAP" id="MF_01106">
    <property type="entry name" value="ArgJ"/>
    <property type="match status" value="1"/>
</dbReference>
<keyword evidence="10" id="KW-0963">Cytoplasm</keyword>
<keyword evidence="6 10" id="KW-0068">Autocatalytic cleavage</keyword>
<evidence type="ECO:0000256" key="5">
    <source>
        <dbReference type="ARBA" id="ARBA00022679"/>
    </source>
</evidence>
<comment type="subcellular location">
    <subcellularLocation>
        <location evidence="10">Cytoplasm</location>
    </subcellularLocation>
</comment>
<evidence type="ECO:0000256" key="2">
    <source>
        <dbReference type="ARBA" id="ARBA00011475"/>
    </source>
</evidence>
<dbReference type="InterPro" id="IPR002813">
    <property type="entry name" value="Arg_biosynth_ArgJ"/>
</dbReference>
<feature type="binding site" evidence="10">
    <location>
        <position position="155"/>
    </location>
    <ligand>
        <name>substrate</name>
    </ligand>
</feature>
<reference evidence="11 12" key="1">
    <citation type="submission" date="2019-06" db="EMBL/GenBank/DDBJ databases">
        <title>Genome analyses of bacteria isolated from kimchi.</title>
        <authorList>
            <person name="Lee S."/>
            <person name="Ahn S."/>
            <person name="Roh S."/>
        </authorList>
    </citation>
    <scope>NUCLEOTIDE SEQUENCE [LARGE SCALE GENOMIC DNA]</scope>
    <source>
        <strain evidence="11 12">CBA3625</strain>
    </source>
</reference>
<sequence length="405" mass="42148">MPQTLTAPFTTLSHPSISAPKGFHADGQHVGLKHKAKDLGWLISDVPAAVAGVFTTNQVQAAPVQVTKQTIQNGQLQAIIVNSGNANAVTGQIGLTHAKMMQTTTADKLGIAPNLVGVASTGVIGQILPIDTVTAGIHQLQHDGDPQGFAHAIMTTDTNEKAVTIQGTIAGKRVTMSGVAKGSGMIHPNMATMLGFITTDANITSSLLQQALSEDVETSFNQITIDGDTSTNDMVLVMANGQADNPLIAQDDAVYEQFKAMLHHVTTTLAIAIANDGEGATKLITVTVSHAQSATAARLIAKKVVGSSLVKTAMFGKDPNWGRIIAAIGAAETAISPDTIAISINDYPVMQAGAPVAFNQTALANSLEDPHITIQIDLNNGAATGQAWGSDLTYDYVKINALYTT</sequence>
<keyword evidence="8 10" id="KW-0012">Acyltransferase</keyword>
<evidence type="ECO:0000256" key="9">
    <source>
        <dbReference type="ARBA" id="ARBA00049439"/>
    </source>
</evidence>
<keyword evidence="12" id="KW-1185">Reference proteome</keyword>
<comment type="subunit">
    <text evidence="2 10">Heterotetramer of two alpha and two beta chains.</text>
</comment>
<dbReference type="InterPro" id="IPR016117">
    <property type="entry name" value="ArgJ-like_dom_sf"/>
</dbReference>
<dbReference type="Gene3D" id="3.10.20.340">
    <property type="entry name" value="ArgJ beta chain, C-terminal domain"/>
    <property type="match status" value="1"/>
</dbReference>
<evidence type="ECO:0000256" key="3">
    <source>
        <dbReference type="ARBA" id="ARBA00022571"/>
    </source>
</evidence>
<organism evidence="11 12">
    <name type="scientific">Leuconostoc lactis</name>
    <dbReference type="NCBI Taxonomy" id="1246"/>
    <lineage>
        <taxon>Bacteria</taxon>
        <taxon>Bacillati</taxon>
        <taxon>Bacillota</taxon>
        <taxon>Bacilli</taxon>
        <taxon>Lactobacillales</taxon>
        <taxon>Lactobacillaceae</taxon>
        <taxon>Leuconostoc</taxon>
    </lineage>
</organism>
<feature type="site" description="Involved in the stabilization of negative charge on the oxyanion by the formation of the oxyanion hole" evidence="10">
    <location>
        <position position="121"/>
    </location>
</feature>
<evidence type="ECO:0000256" key="4">
    <source>
        <dbReference type="ARBA" id="ARBA00022605"/>
    </source>
</evidence>
<feature type="binding site" evidence="10">
    <location>
        <position position="181"/>
    </location>
    <ligand>
        <name>substrate</name>
    </ligand>
</feature>
<dbReference type="Pfam" id="PF01960">
    <property type="entry name" value="ArgJ"/>
    <property type="match status" value="1"/>
</dbReference>
<feature type="chain" id="PRO_5042651511" description="Arginine biosynthesis bifunctional protein ArgJ beta chain" evidence="10">
    <location>
        <begin position="192"/>
        <end position="405"/>
    </location>
</feature>
<feature type="binding site" evidence="10">
    <location>
        <position position="400"/>
    </location>
    <ligand>
        <name>substrate</name>
    </ligand>
</feature>
<dbReference type="Proteomes" id="UP000321298">
    <property type="component" value="Chromosome"/>
</dbReference>
<evidence type="ECO:0000313" key="12">
    <source>
        <dbReference type="Proteomes" id="UP000321298"/>
    </source>
</evidence>
<dbReference type="CDD" id="cd02152">
    <property type="entry name" value="OAT"/>
    <property type="match status" value="1"/>
</dbReference>
<feature type="chain" id="PRO_5042651512" description="Arginine biosynthesis bifunctional protein ArgJ alpha chain" evidence="10">
    <location>
        <begin position="1"/>
        <end position="191"/>
    </location>
</feature>
<dbReference type="RefSeq" id="WP_147000913.1">
    <property type="nucleotide sequence ID" value="NZ_CP042387.1"/>
</dbReference>
<dbReference type="GO" id="GO:0006592">
    <property type="term" value="P:ornithine biosynthetic process"/>
    <property type="evidence" value="ECO:0007669"/>
    <property type="project" value="TreeGrafter"/>
</dbReference>
<comment type="similarity">
    <text evidence="1 10">Belongs to the ArgJ family.</text>
</comment>
<feature type="binding site" evidence="10">
    <location>
        <position position="192"/>
    </location>
    <ligand>
        <name>substrate</name>
    </ligand>
</feature>
<comment type="function">
    <text evidence="10">Catalyzes two activities which are involved in the cyclic version of arginine biosynthesis: the synthesis of N-acetylglutamate from glutamate and acetyl-CoA as the acetyl donor, and of ornithine by transacetylation between N(2)-acetylornithine and glutamate.</text>
</comment>
<dbReference type="PANTHER" id="PTHR23100">
    <property type="entry name" value="ARGININE BIOSYNTHESIS BIFUNCTIONAL PROTEIN ARGJ"/>
    <property type="match status" value="1"/>
</dbReference>
<evidence type="ECO:0000256" key="7">
    <source>
        <dbReference type="ARBA" id="ARBA00023268"/>
    </source>
</evidence>
<keyword evidence="7 10" id="KW-0511">Multifunctional enzyme</keyword>
<dbReference type="FunFam" id="3.60.70.12:FF:000001">
    <property type="entry name" value="Arginine biosynthesis bifunctional protein ArgJ, chloroplastic"/>
    <property type="match status" value="1"/>
</dbReference>
<dbReference type="GO" id="GO:0004042">
    <property type="term" value="F:L-glutamate N-acetyltransferase activity"/>
    <property type="evidence" value="ECO:0007669"/>
    <property type="project" value="UniProtKB-UniRule"/>
</dbReference>
<dbReference type="GeneID" id="66531277"/>
<comment type="pathway">
    <text evidence="10">Amino-acid biosynthesis; L-arginine biosynthesis; L-ornithine and N-acetyl-L-glutamate from L-glutamate and N(2)-acetyl-L-ornithine (cyclic): step 1/1.</text>
</comment>
<dbReference type="NCBIfam" id="TIGR00120">
    <property type="entry name" value="ArgJ"/>
    <property type="match status" value="1"/>
</dbReference>
<keyword evidence="4 10" id="KW-0028">Amino-acid biosynthesis</keyword>
<dbReference type="PANTHER" id="PTHR23100:SF0">
    <property type="entry name" value="ARGININE BIOSYNTHESIS BIFUNCTIONAL PROTEIN ARGJ, MITOCHONDRIAL"/>
    <property type="match status" value="1"/>
</dbReference>
<name>A0AAP9EC42_LEULA</name>
<dbReference type="EC" id="2.3.1.35" evidence="10"/>
<dbReference type="AlphaFoldDB" id="A0AAP9EC42"/>
<dbReference type="GO" id="GO:0006526">
    <property type="term" value="P:L-arginine biosynthetic process"/>
    <property type="evidence" value="ECO:0007669"/>
    <property type="project" value="UniProtKB-UniRule"/>
</dbReference>
<dbReference type="InterPro" id="IPR042195">
    <property type="entry name" value="ArgJ_beta_C"/>
</dbReference>
<feature type="active site" description="Nucleophile" evidence="10">
    <location>
        <position position="192"/>
    </location>
</feature>
<dbReference type="FunFam" id="3.10.20.340:FF:000001">
    <property type="entry name" value="Arginine biosynthesis bifunctional protein ArgJ, chloroplastic"/>
    <property type="match status" value="1"/>
</dbReference>
<accession>A0AAP9EC42</accession>
<dbReference type="EC" id="2.3.1.1" evidence="10"/>
<gene>
    <name evidence="10 11" type="primary">argJ</name>
    <name evidence="11" type="ORF">FGL83_03660</name>
</gene>
<feature type="site" description="Cleavage; by autolysis" evidence="10">
    <location>
        <begin position="191"/>
        <end position="192"/>
    </location>
</feature>